<evidence type="ECO:0000256" key="3">
    <source>
        <dbReference type="ARBA" id="ARBA00022898"/>
    </source>
</evidence>
<sequence>MLDDIEVSELIRSPGIKWARAGGAIPAWIADMDFPVPTPVRDAIAGADLCYPPWEDDPQENPLIGAYVRRTAGKWGHRPDPGAIRLFTDMIHALEAILWVATEPGDAIAVHTPGYPPFLAAVERMGRRLVPIPMVDGGSRWTFDIDRRALAGCRALILVNPQNPTGRVFSRDELSALAAVADTHDLLVIADEIHSELTYEPHRHLAFAPFAPDRTITLASASKAFNLAGLRCAVADVAVPRVRAALDALPERLLGQPGTTGVLGTLAAWEHGEPWLAEVRALLARNRDLVAAAFPGQHVPEATYLAWLRIDAPDGAGVKLSPGPSFGPGGDGFARLNFATSRPVLDEILRRLTRR</sequence>
<evidence type="ECO:0000256" key="1">
    <source>
        <dbReference type="ARBA" id="ARBA00001933"/>
    </source>
</evidence>
<keyword evidence="7" id="KW-0032">Aminotransferase</keyword>
<dbReference type="Gene3D" id="3.90.1150.10">
    <property type="entry name" value="Aspartate Aminotransferase, domain 1"/>
    <property type="match status" value="1"/>
</dbReference>
<organism evidence="7 8">
    <name type="scientific">Actinoplanes couchii</name>
    <dbReference type="NCBI Taxonomy" id="403638"/>
    <lineage>
        <taxon>Bacteria</taxon>
        <taxon>Bacillati</taxon>
        <taxon>Actinomycetota</taxon>
        <taxon>Actinomycetes</taxon>
        <taxon>Micromonosporales</taxon>
        <taxon>Micromonosporaceae</taxon>
        <taxon>Actinoplanes</taxon>
    </lineage>
</organism>
<dbReference type="Proteomes" id="UP000612282">
    <property type="component" value="Unassembled WGS sequence"/>
</dbReference>
<gene>
    <name evidence="7" type="ORF">Aco03nite_061100</name>
</gene>
<feature type="domain" description="Aminotransferase class I/classII large" evidence="6">
    <location>
        <begin position="86"/>
        <end position="352"/>
    </location>
</feature>
<dbReference type="SUPFAM" id="SSF53383">
    <property type="entry name" value="PLP-dependent transferases"/>
    <property type="match status" value="1"/>
</dbReference>
<comment type="similarity">
    <text evidence="5">Belongs to the class-II pyridoxal-phosphate-dependent aminotransferase family. MalY/PatB cystathionine beta-lyase subfamily.</text>
</comment>
<dbReference type="EC" id="4.4.1.13" evidence="2"/>
<evidence type="ECO:0000256" key="4">
    <source>
        <dbReference type="ARBA" id="ARBA00023239"/>
    </source>
</evidence>
<keyword evidence="8" id="KW-1185">Reference proteome</keyword>
<dbReference type="Pfam" id="PF00155">
    <property type="entry name" value="Aminotran_1_2"/>
    <property type="match status" value="1"/>
</dbReference>
<dbReference type="CDD" id="cd00609">
    <property type="entry name" value="AAT_like"/>
    <property type="match status" value="1"/>
</dbReference>
<dbReference type="GO" id="GO:0008483">
    <property type="term" value="F:transaminase activity"/>
    <property type="evidence" value="ECO:0007669"/>
    <property type="project" value="UniProtKB-KW"/>
</dbReference>
<dbReference type="EMBL" id="BOMG01000076">
    <property type="protein sequence ID" value="GID57706.1"/>
    <property type="molecule type" value="Genomic_DNA"/>
</dbReference>
<comment type="caution">
    <text evidence="7">The sequence shown here is derived from an EMBL/GenBank/DDBJ whole genome shotgun (WGS) entry which is preliminary data.</text>
</comment>
<evidence type="ECO:0000259" key="6">
    <source>
        <dbReference type="Pfam" id="PF00155"/>
    </source>
</evidence>
<accession>A0ABQ3XGU6</accession>
<evidence type="ECO:0000313" key="7">
    <source>
        <dbReference type="EMBL" id="GID57706.1"/>
    </source>
</evidence>
<dbReference type="InterPro" id="IPR015421">
    <property type="entry name" value="PyrdxlP-dep_Trfase_major"/>
</dbReference>
<dbReference type="PANTHER" id="PTHR43525">
    <property type="entry name" value="PROTEIN MALY"/>
    <property type="match status" value="1"/>
</dbReference>
<keyword evidence="4" id="KW-0456">Lyase</keyword>
<dbReference type="Gene3D" id="3.40.640.10">
    <property type="entry name" value="Type I PLP-dependent aspartate aminotransferase-like (Major domain)"/>
    <property type="match status" value="1"/>
</dbReference>
<evidence type="ECO:0000256" key="2">
    <source>
        <dbReference type="ARBA" id="ARBA00012224"/>
    </source>
</evidence>
<dbReference type="InterPro" id="IPR015424">
    <property type="entry name" value="PyrdxlP-dep_Trfase"/>
</dbReference>
<evidence type="ECO:0000313" key="8">
    <source>
        <dbReference type="Proteomes" id="UP000612282"/>
    </source>
</evidence>
<dbReference type="InterPro" id="IPR004839">
    <property type="entry name" value="Aminotransferase_I/II_large"/>
</dbReference>
<comment type="cofactor">
    <cofactor evidence="1">
        <name>pyridoxal 5'-phosphate</name>
        <dbReference type="ChEBI" id="CHEBI:597326"/>
    </cofactor>
</comment>
<dbReference type="PANTHER" id="PTHR43525:SF2">
    <property type="entry name" value="CYSTATHIONINE BETA-LYASE-RELATED"/>
    <property type="match status" value="1"/>
</dbReference>
<dbReference type="RefSeq" id="WP_203800877.1">
    <property type="nucleotide sequence ID" value="NZ_BAAAQE010000099.1"/>
</dbReference>
<name>A0ABQ3XGU6_9ACTN</name>
<evidence type="ECO:0000256" key="5">
    <source>
        <dbReference type="ARBA" id="ARBA00037974"/>
    </source>
</evidence>
<reference evidence="7 8" key="1">
    <citation type="submission" date="2021-01" db="EMBL/GenBank/DDBJ databases">
        <title>Whole genome shotgun sequence of Actinoplanes couchii NBRC 106145.</title>
        <authorList>
            <person name="Komaki H."/>
            <person name="Tamura T."/>
        </authorList>
    </citation>
    <scope>NUCLEOTIDE SEQUENCE [LARGE SCALE GENOMIC DNA]</scope>
    <source>
        <strain evidence="7 8">NBRC 106145</strain>
    </source>
</reference>
<keyword evidence="7" id="KW-0808">Transferase</keyword>
<dbReference type="InterPro" id="IPR051798">
    <property type="entry name" value="Class-II_PLP-Dep_Aminotrans"/>
</dbReference>
<proteinExistence type="inferred from homology"/>
<protein>
    <recommendedName>
        <fullName evidence="2">cysteine-S-conjugate beta-lyase</fullName>
        <ecNumber evidence="2">4.4.1.13</ecNumber>
    </recommendedName>
</protein>
<dbReference type="InterPro" id="IPR015422">
    <property type="entry name" value="PyrdxlP-dep_Trfase_small"/>
</dbReference>
<keyword evidence="3" id="KW-0663">Pyridoxal phosphate</keyword>